<dbReference type="InterPro" id="IPR018860">
    <property type="entry name" value="APC_suCDC26"/>
</dbReference>
<dbReference type="EMBL" id="CABFNO020001451">
    <property type="protein sequence ID" value="CAG9988433.1"/>
    <property type="molecule type" value="Genomic_DNA"/>
</dbReference>
<evidence type="ECO:0000313" key="3">
    <source>
        <dbReference type="EMBL" id="CAG9988433.1"/>
    </source>
</evidence>
<dbReference type="GO" id="GO:0031145">
    <property type="term" value="P:anaphase-promoting complex-dependent catabolic process"/>
    <property type="evidence" value="ECO:0007669"/>
    <property type="project" value="InterPro"/>
</dbReference>
<organism evidence="3 4">
    <name type="scientific">Clonostachys byssicola</name>
    <dbReference type="NCBI Taxonomy" id="160290"/>
    <lineage>
        <taxon>Eukaryota</taxon>
        <taxon>Fungi</taxon>
        <taxon>Dikarya</taxon>
        <taxon>Ascomycota</taxon>
        <taxon>Pezizomycotina</taxon>
        <taxon>Sordariomycetes</taxon>
        <taxon>Hypocreomycetidae</taxon>
        <taxon>Hypocreales</taxon>
        <taxon>Bionectriaceae</taxon>
        <taxon>Clonostachys</taxon>
    </lineage>
</organism>
<proteinExistence type="predicted"/>
<gene>
    <name evidence="3" type="ORF">CBYS24578_00010025</name>
</gene>
<comment type="caution">
    <text evidence="3">The sequence shown here is derived from an EMBL/GenBank/DDBJ whole genome shotgun (WGS) entry which is preliminary data.</text>
</comment>
<keyword evidence="1" id="KW-0833">Ubl conjugation pathway</keyword>
<evidence type="ECO:0000313" key="4">
    <source>
        <dbReference type="Proteomes" id="UP000754883"/>
    </source>
</evidence>
<dbReference type="Proteomes" id="UP000754883">
    <property type="component" value="Unassembled WGS sequence"/>
</dbReference>
<dbReference type="GO" id="GO:0005680">
    <property type="term" value="C:anaphase-promoting complex"/>
    <property type="evidence" value="ECO:0007669"/>
    <property type="project" value="InterPro"/>
</dbReference>
<dbReference type="Pfam" id="PF10471">
    <property type="entry name" value="ANAPC_CDC26"/>
    <property type="match status" value="1"/>
</dbReference>
<evidence type="ECO:0000256" key="2">
    <source>
        <dbReference type="SAM" id="MobiDB-lite"/>
    </source>
</evidence>
<keyword evidence="4" id="KW-1185">Reference proteome</keyword>
<protein>
    <recommendedName>
        <fullName evidence="5">Anaphase-promoting complex, subunit CDC26</fullName>
    </recommendedName>
</protein>
<dbReference type="OrthoDB" id="5152841at2759"/>
<feature type="compositionally biased region" description="Basic and acidic residues" evidence="2">
    <location>
        <begin position="131"/>
        <end position="142"/>
    </location>
</feature>
<feature type="compositionally biased region" description="Polar residues" evidence="2">
    <location>
        <begin position="24"/>
        <end position="53"/>
    </location>
</feature>
<dbReference type="AlphaFoldDB" id="A0A9N9UDG3"/>
<evidence type="ECO:0008006" key="5">
    <source>
        <dbReference type="Google" id="ProtNLM"/>
    </source>
</evidence>
<sequence length="149" mass="16401">MEGDVCWLLVAKPTSAGFFHFGGTDTTSANTNTHLPPTPSSYTRTLPQPTTLLAIQEEQTEPITEESQRDKQQETMLRRPATSLTITSEDVAAYEDRRSREAIALDQQQRQQQQQGGADGTTASGSPSAEDVLRRAREERIGVGRRRGA</sequence>
<accession>A0A9N9UDG3</accession>
<evidence type="ECO:0000256" key="1">
    <source>
        <dbReference type="ARBA" id="ARBA00022786"/>
    </source>
</evidence>
<feature type="compositionally biased region" description="Basic and acidic residues" evidence="2">
    <location>
        <begin position="94"/>
        <end position="103"/>
    </location>
</feature>
<feature type="region of interest" description="Disordered" evidence="2">
    <location>
        <begin position="24"/>
        <end position="149"/>
    </location>
</feature>
<reference evidence="3" key="1">
    <citation type="submission" date="2021-10" db="EMBL/GenBank/DDBJ databases">
        <authorList>
            <person name="Piombo E."/>
        </authorList>
    </citation>
    <scope>NUCLEOTIDE SEQUENCE</scope>
</reference>
<name>A0A9N9UDG3_9HYPO</name>
<feature type="compositionally biased region" description="Basic and acidic residues" evidence="2">
    <location>
        <begin position="66"/>
        <end position="77"/>
    </location>
</feature>